<gene>
    <name evidence="2" type="ORF">ECRASSUSDP1_LOCUS27042</name>
</gene>
<dbReference type="InterPro" id="IPR050503">
    <property type="entry name" value="cAMP-dep_PK_reg_su-like"/>
</dbReference>
<keyword evidence="3" id="KW-1185">Reference proteome</keyword>
<organism evidence="2 3">
    <name type="scientific">Euplotes crassus</name>
    <dbReference type="NCBI Taxonomy" id="5936"/>
    <lineage>
        <taxon>Eukaryota</taxon>
        <taxon>Sar</taxon>
        <taxon>Alveolata</taxon>
        <taxon>Ciliophora</taxon>
        <taxon>Intramacronucleata</taxon>
        <taxon>Spirotrichea</taxon>
        <taxon>Hypotrichia</taxon>
        <taxon>Euplotida</taxon>
        <taxon>Euplotidae</taxon>
        <taxon>Moneuplotes</taxon>
    </lineage>
</organism>
<sequence length="496" mass="57264">MLRSQDNKELFKIIEILERQEGTRSKSDLEFMQSYFTGLMESILELDNDKGSESAGKSNEELQMNLFKSMKYCYVDKGHSVFQYGDLGSLFYIILKGTVSLSIPTEKLKTLTEQEYFMYLYNNYERLHFEKIEIESRILTKLQEVRESGEKPPENKYDNKIQKEYNIWEMVDVVKYSNGQSFGELALINNKPRAGTAFCEEACHFAIIDRDSYQRILGKMHQKKINKITDFLQNIKIFASLTLQTLQKLTYYMELLPVTYKQKLFKQGEPQKGVFLIKSGEFEITQKLVEKQEGHEHLYIKKAKNNDLSKLKQFRLSIISKYHIIGHQECIDGVNSTCTVQCISIKGSAYFIPKKEFLQRFKLSNSKKALDEEKENKSKLIDLRKKVFKKVKNKLTADYIFKNPKLGETSKKEGFSTKSSSSLEKLIMGNEESLPKPKIPLPRVKLSRLANSISSTVSKDGTSLGKNLDDLIILTNNSRSNTGIDLRREQAGFDNL</sequence>
<dbReference type="GO" id="GO:0034236">
    <property type="term" value="F:protein kinase A catalytic subunit binding"/>
    <property type="evidence" value="ECO:0007669"/>
    <property type="project" value="TreeGrafter"/>
</dbReference>
<dbReference type="InterPro" id="IPR000595">
    <property type="entry name" value="cNMP-bd_dom"/>
</dbReference>
<feature type="domain" description="Cyclic nucleotide-binding" evidence="1">
    <location>
        <begin position="59"/>
        <end position="234"/>
    </location>
</feature>
<reference evidence="2" key="1">
    <citation type="submission" date="2023-07" db="EMBL/GenBank/DDBJ databases">
        <authorList>
            <consortium name="AG Swart"/>
            <person name="Singh M."/>
            <person name="Singh A."/>
            <person name="Seah K."/>
            <person name="Emmerich C."/>
        </authorList>
    </citation>
    <scope>NUCLEOTIDE SEQUENCE</scope>
    <source>
        <strain evidence="2">DP1</strain>
    </source>
</reference>
<dbReference type="InterPro" id="IPR014710">
    <property type="entry name" value="RmlC-like_jellyroll"/>
</dbReference>
<dbReference type="EMBL" id="CAMPGE010027891">
    <property type="protein sequence ID" value="CAI2385476.1"/>
    <property type="molecule type" value="Genomic_DNA"/>
</dbReference>
<name>A0AAD2DAL9_EUPCR</name>
<dbReference type="PROSITE" id="PS50042">
    <property type="entry name" value="CNMP_BINDING_3"/>
    <property type="match status" value="2"/>
</dbReference>
<evidence type="ECO:0000313" key="2">
    <source>
        <dbReference type="EMBL" id="CAI2385476.1"/>
    </source>
</evidence>
<dbReference type="PANTHER" id="PTHR11635:SF152">
    <property type="entry name" value="CAMP-DEPENDENT PROTEIN KINASE TYPE I REGULATORY SUBUNIT-RELATED"/>
    <property type="match status" value="1"/>
</dbReference>
<feature type="domain" description="Cyclic nucleotide-binding" evidence="1">
    <location>
        <begin position="237"/>
        <end position="287"/>
    </location>
</feature>
<proteinExistence type="predicted"/>
<comment type="caution">
    <text evidence="2">The sequence shown here is derived from an EMBL/GenBank/DDBJ whole genome shotgun (WGS) entry which is preliminary data.</text>
</comment>
<dbReference type="Gene3D" id="2.60.120.10">
    <property type="entry name" value="Jelly Rolls"/>
    <property type="match status" value="3"/>
</dbReference>
<dbReference type="GO" id="GO:0030552">
    <property type="term" value="F:cAMP binding"/>
    <property type="evidence" value="ECO:0007669"/>
    <property type="project" value="TreeGrafter"/>
</dbReference>
<dbReference type="PANTHER" id="PTHR11635">
    <property type="entry name" value="CAMP-DEPENDENT PROTEIN KINASE REGULATORY CHAIN"/>
    <property type="match status" value="1"/>
</dbReference>
<dbReference type="GO" id="GO:0005829">
    <property type="term" value="C:cytosol"/>
    <property type="evidence" value="ECO:0007669"/>
    <property type="project" value="TreeGrafter"/>
</dbReference>
<dbReference type="Proteomes" id="UP001295684">
    <property type="component" value="Unassembled WGS sequence"/>
</dbReference>
<dbReference type="SUPFAM" id="SSF51206">
    <property type="entry name" value="cAMP-binding domain-like"/>
    <property type="match status" value="2"/>
</dbReference>
<dbReference type="GO" id="GO:0005952">
    <property type="term" value="C:cAMP-dependent protein kinase complex"/>
    <property type="evidence" value="ECO:0007669"/>
    <property type="project" value="InterPro"/>
</dbReference>
<evidence type="ECO:0000259" key="1">
    <source>
        <dbReference type="PROSITE" id="PS50042"/>
    </source>
</evidence>
<dbReference type="InterPro" id="IPR018490">
    <property type="entry name" value="cNMP-bd_dom_sf"/>
</dbReference>
<evidence type="ECO:0000313" key="3">
    <source>
        <dbReference type="Proteomes" id="UP001295684"/>
    </source>
</evidence>
<dbReference type="CDD" id="cd00038">
    <property type="entry name" value="CAP_ED"/>
    <property type="match status" value="2"/>
</dbReference>
<accession>A0AAD2DAL9</accession>
<protein>
    <recommendedName>
        <fullName evidence="1">Cyclic nucleotide-binding domain-containing protein</fullName>
    </recommendedName>
</protein>
<dbReference type="AlphaFoldDB" id="A0AAD2DAL9"/>
<dbReference type="GO" id="GO:0004862">
    <property type="term" value="F:cAMP-dependent protein kinase inhibitor activity"/>
    <property type="evidence" value="ECO:0007669"/>
    <property type="project" value="TreeGrafter"/>
</dbReference>